<dbReference type="EMBL" id="WLYK01000003">
    <property type="protein sequence ID" value="MTD14495.1"/>
    <property type="molecule type" value="Genomic_DNA"/>
</dbReference>
<proteinExistence type="predicted"/>
<feature type="region of interest" description="Disordered" evidence="1">
    <location>
        <begin position="24"/>
        <end position="59"/>
    </location>
</feature>
<evidence type="ECO:0000256" key="1">
    <source>
        <dbReference type="SAM" id="MobiDB-lite"/>
    </source>
</evidence>
<dbReference type="Proteomes" id="UP000460221">
    <property type="component" value="Unassembled WGS sequence"/>
</dbReference>
<dbReference type="AlphaFoldDB" id="A0A7K1FK27"/>
<accession>A0A7K1FK27</accession>
<evidence type="ECO:0000313" key="2">
    <source>
        <dbReference type="EMBL" id="MTD14495.1"/>
    </source>
</evidence>
<dbReference type="RefSeq" id="WP_230313448.1">
    <property type="nucleotide sequence ID" value="NZ_WLYK01000003.1"/>
</dbReference>
<gene>
    <name evidence="2" type="ORF">GIS00_11110</name>
</gene>
<protein>
    <submittedName>
        <fullName evidence="2">Uncharacterized protein</fullName>
    </submittedName>
</protein>
<evidence type="ECO:0000313" key="3">
    <source>
        <dbReference type="Proteomes" id="UP000460221"/>
    </source>
</evidence>
<name>A0A7K1FK27_9ACTN</name>
<keyword evidence="3" id="KW-1185">Reference proteome</keyword>
<sequence>MYLLIAIVLTAVVILLAWRGIGSHTPGGEPGGEAADRPQWPQRPKPRPKSVAPDDDPDFLREIDRKLRGEDKSS</sequence>
<organism evidence="2 3">
    <name type="scientific">Nakamurella alba</name>
    <dbReference type="NCBI Taxonomy" id="2665158"/>
    <lineage>
        <taxon>Bacteria</taxon>
        <taxon>Bacillati</taxon>
        <taxon>Actinomycetota</taxon>
        <taxon>Actinomycetes</taxon>
        <taxon>Nakamurellales</taxon>
        <taxon>Nakamurellaceae</taxon>
        <taxon>Nakamurella</taxon>
    </lineage>
</organism>
<comment type="caution">
    <text evidence="2">The sequence shown here is derived from an EMBL/GenBank/DDBJ whole genome shotgun (WGS) entry which is preliminary data.</text>
</comment>
<reference evidence="2 3" key="1">
    <citation type="submission" date="2019-11" db="EMBL/GenBank/DDBJ databases">
        <authorList>
            <person name="Jiang L.-Q."/>
        </authorList>
    </citation>
    <scope>NUCLEOTIDE SEQUENCE [LARGE SCALE GENOMIC DNA]</scope>
    <source>
        <strain evidence="2 3">YIM 132087</strain>
    </source>
</reference>